<evidence type="ECO:0000313" key="2">
    <source>
        <dbReference type="Proteomes" id="UP000299102"/>
    </source>
</evidence>
<dbReference type="Proteomes" id="UP000299102">
    <property type="component" value="Unassembled WGS sequence"/>
</dbReference>
<gene>
    <name evidence="1" type="ORF">EVAR_14982_1</name>
</gene>
<proteinExistence type="predicted"/>
<keyword evidence="2" id="KW-1185">Reference proteome</keyword>
<dbReference type="AlphaFoldDB" id="A0A4C1X5F1"/>
<name>A0A4C1X5F1_EUMVA</name>
<sequence length="158" mass="17181">MDTAHVVMLHGASLHRITFVFRLPHLTLATLHNVAETRIPNKERYYTTVPNKVDTIECPRGSGGGGGGRHKARHGSLTVCQNVDFIVDAPLIFLDHAALDDQPGVECGGGRSVVAGSTRRSRARARPTDQFSNLKTAQSISIVMTSEVRKDFPPRVLG</sequence>
<evidence type="ECO:0000313" key="1">
    <source>
        <dbReference type="EMBL" id="GBP58981.1"/>
    </source>
</evidence>
<comment type="caution">
    <text evidence="1">The sequence shown here is derived from an EMBL/GenBank/DDBJ whole genome shotgun (WGS) entry which is preliminary data.</text>
</comment>
<accession>A0A4C1X5F1</accession>
<dbReference type="EMBL" id="BGZK01000750">
    <property type="protein sequence ID" value="GBP58981.1"/>
    <property type="molecule type" value="Genomic_DNA"/>
</dbReference>
<reference evidence="1 2" key="1">
    <citation type="journal article" date="2019" name="Commun. Biol.">
        <title>The bagworm genome reveals a unique fibroin gene that provides high tensile strength.</title>
        <authorList>
            <person name="Kono N."/>
            <person name="Nakamura H."/>
            <person name="Ohtoshi R."/>
            <person name="Tomita M."/>
            <person name="Numata K."/>
            <person name="Arakawa K."/>
        </authorList>
    </citation>
    <scope>NUCLEOTIDE SEQUENCE [LARGE SCALE GENOMIC DNA]</scope>
</reference>
<organism evidence="1 2">
    <name type="scientific">Eumeta variegata</name>
    <name type="common">Bagworm moth</name>
    <name type="synonym">Eumeta japonica</name>
    <dbReference type="NCBI Taxonomy" id="151549"/>
    <lineage>
        <taxon>Eukaryota</taxon>
        <taxon>Metazoa</taxon>
        <taxon>Ecdysozoa</taxon>
        <taxon>Arthropoda</taxon>
        <taxon>Hexapoda</taxon>
        <taxon>Insecta</taxon>
        <taxon>Pterygota</taxon>
        <taxon>Neoptera</taxon>
        <taxon>Endopterygota</taxon>
        <taxon>Lepidoptera</taxon>
        <taxon>Glossata</taxon>
        <taxon>Ditrysia</taxon>
        <taxon>Tineoidea</taxon>
        <taxon>Psychidae</taxon>
        <taxon>Oiketicinae</taxon>
        <taxon>Eumeta</taxon>
    </lineage>
</organism>
<protein>
    <submittedName>
        <fullName evidence="1">Uncharacterized protein</fullName>
    </submittedName>
</protein>